<protein>
    <submittedName>
        <fullName evidence="6">Thioredoxin family protein</fullName>
    </submittedName>
</protein>
<sequence length="637" mass="70176">MRDLLVLARFGARHPRTLLALRWLSGWLTRIPGLPVPQTAGSQPDLISAGEWISSGPAPAKRVEGFEILDFFVTFLVKQKSKAKKKHGCGDPGKTVPLQINKGRSAITRTSPRLAFLHNRSRLSWLAPTFLCLLFLNGKVAEAQTMGGGPSAPLVLYGEIIGDHYEDTLSIRVHEGYLGQSVFMPRPESYTLIPYAGDGRRGLPGTLAFSFSSKPFADFAYIHVSGAKSGVLVEHYMALPGDTVGIRLDRHANTVSFSGPHADRYRLQRELESAQGSYLLDQPAVLAVSNMERFLSRAPLEEGLPYGIKAFHPITGDSAQLNHIGRLLAADYRRHPGYEVIERYRGKVDPDFLAVMEANLYGTVMKSAVFGFNVAKKSDMGLWTGLYHSGIAGLPTGLFPPHTAYRAHHFTDFLLEKAIAGFIAGGPHPYAALKAEADPLLRDRLVTKYLVKYFERIAKREEYLLDALGYVADPQSRASLVQYRDNLSVGREAFPFVLTGIDGGEVSLASLRGKTVFVDFWFTGCQACIAYHANTLKPVESHFRGREDIVFLSVSTDKDIRRWQNSVKSGRYSSPEAVNAYTGGLGIDHPLTKHYNLHAFPSQLLIDGEGRVARVSGMQVGPGELIGILEQTINKKP</sequence>
<dbReference type="Proteomes" id="UP000010953">
    <property type="component" value="Unassembled WGS sequence"/>
</dbReference>
<dbReference type="PROSITE" id="PS51352">
    <property type="entry name" value="THIOREDOXIN_2"/>
    <property type="match status" value="1"/>
</dbReference>
<comment type="subcellular location">
    <subcellularLocation>
        <location evidence="1">Cell envelope</location>
    </subcellularLocation>
</comment>
<evidence type="ECO:0000313" key="6">
    <source>
        <dbReference type="EMBL" id="EMS34047.1"/>
    </source>
</evidence>
<dbReference type="InterPro" id="IPR036249">
    <property type="entry name" value="Thioredoxin-like_sf"/>
</dbReference>
<keyword evidence="4" id="KW-0676">Redox-active center</keyword>
<gene>
    <name evidence="6" type="ORF">C943_03863</name>
</gene>
<comment type="caution">
    <text evidence="6">The sequence shown here is derived from an EMBL/GenBank/DDBJ whole genome shotgun (WGS) entry which is preliminary data.</text>
</comment>
<dbReference type="InterPro" id="IPR012336">
    <property type="entry name" value="Thioredoxin-like_fold"/>
</dbReference>
<dbReference type="Gene3D" id="3.40.30.10">
    <property type="entry name" value="Glutaredoxin"/>
    <property type="match status" value="1"/>
</dbReference>
<dbReference type="EMBL" id="AMZY02000007">
    <property type="protein sequence ID" value="EMS34047.1"/>
    <property type="molecule type" value="Genomic_DNA"/>
</dbReference>
<dbReference type="PANTHER" id="PTHR42852:SF6">
    <property type="entry name" value="THIOL:DISULFIDE INTERCHANGE PROTEIN DSBE"/>
    <property type="match status" value="1"/>
</dbReference>
<dbReference type="AlphaFoldDB" id="M7XZW2"/>
<name>M7XZW2_9BACT</name>
<organism evidence="6 7">
    <name type="scientific">Mariniradius saccharolyticus AK6</name>
    <dbReference type="NCBI Taxonomy" id="1239962"/>
    <lineage>
        <taxon>Bacteria</taxon>
        <taxon>Pseudomonadati</taxon>
        <taxon>Bacteroidota</taxon>
        <taxon>Cytophagia</taxon>
        <taxon>Cytophagales</taxon>
        <taxon>Cyclobacteriaceae</taxon>
        <taxon>Mariniradius</taxon>
    </lineage>
</organism>
<dbReference type="GO" id="GO:0030313">
    <property type="term" value="C:cell envelope"/>
    <property type="evidence" value="ECO:0007669"/>
    <property type="project" value="UniProtKB-SubCell"/>
</dbReference>
<evidence type="ECO:0000256" key="3">
    <source>
        <dbReference type="ARBA" id="ARBA00023157"/>
    </source>
</evidence>
<dbReference type="eggNOG" id="COG0526">
    <property type="taxonomic scope" value="Bacteria"/>
</dbReference>
<dbReference type="GO" id="GO:0017004">
    <property type="term" value="P:cytochrome complex assembly"/>
    <property type="evidence" value="ECO:0007669"/>
    <property type="project" value="UniProtKB-KW"/>
</dbReference>
<dbReference type="PANTHER" id="PTHR42852">
    <property type="entry name" value="THIOL:DISULFIDE INTERCHANGE PROTEIN DSBE"/>
    <property type="match status" value="1"/>
</dbReference>
<dbReference type="SUPFAM" id="SSF52833">
    <property type="entry name" value="Thioredoxin-like"/>
    <property type="match status" value="1"/>
</dbReference>
<reference evidence="6" key="1">
    <citation type="submission" date="2013-01" db="EMBL/GenBank/DDBJ databases">
        <title>Genome assembly of Mariniradius saccharolyticus AK6.</title>
        <authorList>
            <person name="Vaidya B."/>
            <person name="Khatri I."/>
            <person name="Tanuku N.R.S."/>
            <person name="Subramanian S."/>
            <person name="Pinnaka A."/>
        </authorList>
    </citation>
    <scope>NUCLEOTIDE SEQUENCE [LARGE SCALE GENOMIC DNA]</scope>
    <source>
        <strain evidence="6">AK6</strain>
    </source>
</reference>
<accession>M7XZW2</accession>
<evidence type="ECO:0000256" key="1">
    <source>
        <dbReference type="ARBA" id="ARBA00004196"/>
    </source>
</evidence>
<dbReference type="CDD" id="cd02966">
    <property type="entry name" value="TlpA_like_family"/>
    <property type="match status" value="1"/>
</dbReference>
<feature type="domain" description="Thioredoxin" evidence="5">
    <location>
        <begin position="487"/>
        <end position="634"/>
    </location>
</feature>
<dbReference type="InterPro" id="IPR050553">
    <property type="entry name" value="Thioredoxin_ResA/DsbE_sf"/>
</dbReference>
<keyword evidence="7" id="KW-1185">Reference proteome</keyword>
<evidence type="ECO:0000256" key="2">
    <source>
        <dbReference type="ARBA" id="ARBA00022748"/>
    </source>
</evidence>
<evidence type="ECO:0000313" key="7">
    <source>
        <dbReference type="Proteomes" id="UP000010953"/>
    </source>
</evidence>
<dbReference type="STRING" id="1239962.C943_03863"/>
<dbReference type="InParanoid" id="M7XZW2"/>
<proteinExistence type="predicted"/>
<evidence type="ECO:0000259" key="5">
    <source>
        <dbReference type="PROSITE" id="PS51352"/>
    </source>
</evidence>
<evidence type="ECO:0000256" key="4">
    <source>
        <dbReference type="ARBA" id="ARBA00023284"/>
    </source>
</evidence>
<dbReference type="InterPro" id="IPR013766">
    <property type="entry name" value="Thioredoxin_domain"/>
</dbReference>
<keyword evidence="2" id="KW-0201">Cytochrome c-type biogenesis</keyword>
<keyword evidence="3" id="KW-1015">Disulfide bond</keyword>
<dbReference type="Pfam" id="PF13905">
    <property type="entry name" value="Thioredoxin_8"/>
    <property type="match status" value="1"/>
</dbReference>